<dbReference type="CDD" id="cd00171">
    <property type="entry name" value="Sec7"/>
    <property type="match status" value="1"/>
</dbReference>
<dbReference type="SUPFAM" id="SSF48425">
    <property type="entry name" value="Sec7 domain"/>
    <property type="match status" value="1"/>
</dbReference>
<dbReference type="eggNOG" id="KOG0928">
    <property type="taxonomic scope" value="Eukaryota"/>
</dbReference>
<dbReference type="OrthoDB" id="430364at2759"/>
<feature type="domain" description="SEC7" evidence="2">
    <location>
        <begin position="762"/>
        <end position="978"/>
    </location>
</feature>
<comment type="caution">
    <text evidence="3">The sequence shown here is derived from an EMBL/GenBank/DDBJ whole genome shotgun (WGS) entry which is preliminary data.</text>
</comment>
<dbReference type="PROSITE" id="PS50190">
    <property type="entry name" value="SEC7"/>
    <property type="match status" value="1"/>
</dbReference>
<dbReference type="GO" id="GO:0012505">
    <property type="term" value="C:endomembrane system"/>
    <property type="evidence" value="ECO:0007669"/>
    <property type="project" value="UniProtKB-ARBA"/>
</dbReference>
<dbReference type="PANTHER" id="PTHR10663:SF388">
    <property type="entry name" value="GOLGI-SPECIFIC BREFELDIN A-RESISTANCE GUANINE NUCLEOTIDE EXCHANGE FACTOR 1"/>
    <property type="match status" value="1"/>
</dbReference>
<dbReference type="Gene3D" id="1.10.220.20">
    <property type="match status" value="1"/>
</dbReference>
<evidence type="ECO:0000259" key="2">
    <source>
        <dbReference type="PROSITE" id="PS50190"/>
    </source>
</evidence>
<evidence type="ECO:0000313" key="3">
    <source>
        <dbReference type="EMBL" id="EJK44898.1"/>
    </source>
</evidence>
<gene>
    <name evidence="3" type="ORF">THAOC_36528</name>
</gene>
<feature type="compositionally biased region" description="Pro residues" evidence="1">
    <location>
        <begin position="154"/>
        <end position="166"/>
    </location>
</feature>
<protein>
    <recommendedName>
        <fullName evidence="2">SEC7 domain-containing protein</fullName>
    </recommendedName>
</protein>
<sequence length="1797" mass="195942">MEIPSYPPRSCRPTVDEAAHHINEEARLVLTSLRGGPPYLARGGLAVGLRDLRSYVRGRSMDSGMEGPSRSDAYDSGSLSSLIEREEGKVASPPDEQPGVEEEKNLPSSFNLSPDRTTGANATNTDRQSAMPSPHPPPLDDNADQSEECARTPPSSPVHTSPPTPHSVPASSPDFDRSGRGFPPPPPMLSDPPKLQREPPGQLARQTPGPYASPFLAVIVDPRAAGPHTLVALRSLHRLLDRGSIVQLTRAGNRQDATGERSSGGLGEFVHETSLEPIARGVLACRFEQTDAGVDEAVETAIADLLQLIVELDSAGARSAESALLRQIYMSKKGRQSQPLTKDEKNDAVSNSAGAAGTPSSNIPSKQKPGTMIRIQRLSSSVILESFHAVFETRHTFVAELGGGHHSPALSFHFEQVLARMIFCLFGGEDSQSTLKKGNVITSRHVVGSRKVLEYLIGQLNRPPSVFGGLIGDNGRTLCLRLIQCCLSTGWGRDSCAHGQPIQEVASSEKALSVDDKALLKLVEDDLCLALLTTGQSIWTDHDEVPSTSSDVGGSSRRVVSIDLLSEVCSTFTLLWNLPRLRSRLQSQFESLFSGFYQRALSLLRRRPLPVDGLAYQANFMFDMEAEVILESLVDILCLEQNGTSGDPSSTTKFSTLESLFITYDCNERKSDVASGLVMELALCCGGQLGEDGEPVLPPSPSSSRTRSPSEGDAASLIARHRPVPEHLKELCFEALVGSLRRLSYGSEPLSSIGEIADEVASLREAKNRKQLLYHAAKLFNDKPKKGLQYLLDNEMLPSPPTAQSVAAFLRTGLVVGLDKPAVGQYLGEIGKKTTPDSSPVIWDQDTFHKELLTSFCSSFVFENQTVLDSLRMFLATFRLPGEAQMIDRILQAFAESVAASCKESTSGSLKLFSEDPKKASDAAYLLSFSIIMLNTDLDRKMKLSDFIRNNKNYGKEISDDDLPPEYLEGIYSAIKENQIRTLGEGADGSMTSERWKDVMRGSSSFKSGVGLGSANEAKELLLESCWRPVLSAVSGLWLMPEEFEQDLVSATTASGRQGARLGVDLAHSLLSVSSHLNRNDVFRDVFLCVCSMSGLGDSFDMPGDERAFQFISSVERQGAFIIAVCVAEENGDLLGMDGWKAIWSMIFELRDLFLLSGVPRPNLLQESDPDLLTGDARDEFSRRIVFGDEVIDTTRTPRGLMSFMFGSNSNGSLDSKSSVQDRTDGLGEQLIWDDLAPSDDEEEEYGTGEATDYLPFSPRRRNATVGTSLAHQLAMESLRDNDEMGVTGLERIESGPTGPISHRAQVRHRLSALVDFYGLITESRYLSDDGLSDELNSLVEIIHDSAKQKEGVSSLSPASEAFAEVLICELALRNRDRFSTLWDNILGAHYNSRLTFRPSRREGEDEAGTIVLTSGVEKCVTGLLRLCVWSTGRSSISDRVLPLLNILHPPLGALVWSPLELNLDKHMAEGLWRICRDIDGQSQIDGKGWGAILGLIEWCATRGGMGQHGMLDEDDPSLQSFRSLHLILHAAEIKDLVPYECVRSIRCLVEAGERANNPKLSIAGLDLLQALHTRMESLVINNADSDKLLQCWLPTLDAIGEPAEKSKNPSVRQQAISLLTDSILDRHGSSIPVASLYEVLNDICIPIAGDRIADLLRRIPSPSDMDDTLIELELCISLLFKPFLHHLKALVSIKQEFIAVWISMLGIMTQFLSEGGTQADVAIDDDEHVSSAKLFQTTKELGSEHLRNAVMVLAAMGVLGGGDEAEADSGDISDVTWKAIGSISKSLVDEWKTCIS</sequence>
<dbReference type="SMART" id="SM00222">
    <property type="entry name" value="Sec7"/>
    <property type="match status" value="1"/>
</dbReference>
<accession>K0QZA8</accession>
<evidence type="ECO:0000313" key="4">
    <source>
        <dbReference type="Proteomes" id="UP000266841"/>
    </source>
</evidence>
<dbReference type="GO" id="GO:0005737">
    <property type="term" value="C:cytoplasm"/>
    <property type="evidence" value="ECO:0007669"/>
    <property type="project" value="UniProtKB-ARBA"/>
</dbReference>
<dbReference type="InterPro" id="IPR035999">
    <property type="entry name" value="Sec7_dom_sf"/>
</dbReference>
<feature type="compositionally biased region" description="Polar residues" evidence="1">
    <location>
        <begin position="348"/>
        <end position="365"/>
    </location>
</feature>
<name>K0QZA8_THAOC</name>
<keyword evidence="4" id="KW-1185">Reference proteome</keyword>
<feature type="region of interest" description="Disordered" evidence="1">
    <location>
        <begin position="335"/>
        <end position="370"/>
    </location>
</feature>
<reference evidence="3 4" key="1">
    <citation type="journal article" date="2012" name="Genome Biol.">
        <title>Genome and low-iron response of an oceanic diatom adapted to chronic iron limitation.</title>
        <authorList>
            <person name="Lommer M."/>
            <person name="Specht M."/>
            <person name="Roy A.S."/>
            <person name="Kraemer L."/>
            <person name="Andreson R."/>
            <person name="Gutowska M.A."/>
            <person name="Wolf J."/>
            <person name="Bergner S.V."/>
            <person name="Schilhabel M.B."/>
            <person name="Klostermeier U.C."/>
            <person name="Beiko R.G."/>
            <person name="Rosenstiel P."/>
            <person name="Hippler M."/>
            <person name="Laroche J."/>
        </authorList>
    </citation>
    <scope>NUCLEOTIDE SEQUENCE [LARGE SCALE GENOMIC DNA]</scope>
    <source>
        <strain evidence="3 4">CCMP1005</strain>
    </source>
</reference>
<dbReference type="GO" id="GO:0005085">
    <property type="term" value="F:guanyl-nucleotide exchange factor activity"/>
    <property type="evidence" value="ECO:0007669"/>
    <property type="project" value="InterPro"/>
</dbReference>
<feature type="compositionally biased region" description="Polar residues" evidence="1">
    <location>
        <begin position="106"/>
        <end position="131"/>
    </location>
</feature>
<evidence type="ECO:0000256" key="1">
    <source>
        <dbReference type="SAM" id="MobiDB-lite"/>
    </source>
</evidence>
<dbReference type="Pfam" id="PF01369">
    <property type="entry name" value="Sec7"/>
    <property type="match status" value="1"/>
</dbReference>
<dbReference type="Proteomes" id="UP000266841">
    <property type="component" value="Unassembled WGS sequence"/>
</dbReference>
<dbReference type="EMBL" id="AGNL01049073">
    <property type="protein sequence ID" value="EJK44898.1"/>
    <property type="molecule type" value="Genomic_DNA"/>
</dbReference>
<feature type="region of interest" description="Disordered" evidence="1">
    <location>
        <begin position="693"/>
        <end position="714"/>
    </location>
</feature>
<dbReference type="PANTHER" id="PTHR10663">
    <property type="entry name" value="GUANYL-NUCLEOTIDE EXCHANGE FACTOR"/>
    <property type="match status" value="1"/>
</dbReference>
<feature type="region of interest" description="Disordered" evidence="1">
    <location>
        <begin position="84"/>
        <end position="209"/>
    </location>
</feature>
<proteinExistence type="predicted"/>
<dbReference type="InterPro" id="IPR023394">
    <property type="entry name" value="Sec7_C_sf"/>
</dbReference>
<dbReference type="Gene3D" id="1.10.1000.11">
    <property type="entry name" value="Arf Nucleotide-binding Site Opener,domain 2"/>
    <property type="match status" value="1"/>
</dbReference>
<dbReference type="OMA" id="RISICAV"/>
<organism evidence="3 4">
    <name type="scientific">Thalassiosira oceanica</name>
    <name type="common">Marine diatom</name>
    <dbReference type="NCBI Taxonomy" id="159749"/>
    <lineage>
        <taxon>Eukaryota</taxon>
        <taxon>Sar</taxon>
        <taxon>Stramenopiles</taxon>
        <taxon>Ochrophyta</taxon>
        <taxon>Bacillariophyta</taxon>
        <taxon>Coscinodiscophyceae</taxon>
        <taxon>Thalassiosirophycidae</taxon>
        <taxon>Thalassiosirales</taxon>
        <taxon>Thalassiosiraceae</taxon>
        <taxon>Thalassiosira</taxon>
    </lineage>
</organism>
<dbReference type="GO" id="GO:0032012">
    <property type="term" value="P:regulation of ARF protein signal transduction"/>
    <property type="evidence" value="ECO:0007669"/>
    <property type="project" value="InterPro"/>
</dbReference>
<dbReference type="InterPro" id="IPR000904">
    <property type="entry name" value="Sec7_dom"/>
</dbReference>
<dbReference type="GO" id="GO:0016192">
    <property type="term" value="P:vesicle-mediated transport"/>
    <property type="evidence" value="ECO:0007669"/>
    <property type="project" value="UniProtKB-ARBA"/>
</dbReference>